<evidence type="ECO:0000313" key="3">
    <source>
        <dbReference type="Proteomes" id="UP000041254"/>
    </source>
</evidence>
<feature type="region of interest" description="Disordered" evidence="1">
    <location>
        <begin position="113"/>
        <end position="147"/>
    </location>
</feature>
<dbReference type="EMBL" id="CDMY01000654">
    <property type="protein sequence ID" value="CEM28395.1"/>
    <property type="molecule type" value="Genomic_DNA"/>
</dbReference>
<reference evidence="2 3" key="1">
    <citation type="submission" date="2014-11" db="EMBL/GenBank/DDBJ databases">
        <authorList>
            <person name="Zhu J."/>
            <person name="Qi W."/>
            <person name="Song R."/>
        </authorList>
    </citation>
    <scope>NUCLEOTIDE SEQUENCE [LARGE SCALE GENOMIC DNA]</scope>
</reference>
<sequence length="147" mass="16232">MGSACCQPVPDNYYQRFRDGAERTVDPVRRQGYGECILDFCTQHCSEPELLMPEEDPYTKAKSLKTQPSRRLTSTRKAAKDDSTPKTVANEGTKRFSMDAHLGPAAAAKYASMSPATQYSVSTKASTKSNLQMLNTTTATPHSKIFE</sequence>
<keyword evidence="3" id="KW-1185">Reference proteome</keyword>
<feature type="region of interest" description="Disordered" evidence="1">
    <location>
        <begin position="53"/>
        <end position="97"/>
    </location>
</feature>
<protein>
    <submittedName>
        <fullName evidence="2">Uncharacterized protein</fullName>
    </submittedName>
</protein>
<organism evidence="2 3">
    <name type="scientific">Vitrella brassicaformis (strain CCMP3155)</name>
    <dbReference type="NCBI Taxonomy" id="1169540"/>
    <lineage>
        <taxon>Eukaryota</taxon>
        <taxon>Sar</taxon>
        <taxon>Alveolata</taxon>
        <taxon>Colpodellida</taxon>
        <taxon>Vitrellaceae</taxon>
        <taxon>Vitrella</taxon>
    </lineage>
</organism>
<proteinExistence type="predicted"/>
<dbReference type="Proteomes" id="UP000041254">
    <property type="component" value="Unassembled WGS sequence"/>
</dbReference>
<evidence type="ECO:0000256" key="1">
    <source>
        <dbReference type="SAM" id="MobiDB-lite"/>
    </source>
</evidence>
<name>A0A0G4GGA8_VITBC</name>
<dbReference type="AlphaFoldDB" id="A0A0G4GGA8"/>
<gene>
    <name evidence="2" type="ORF">Vbra_17698</name>
</gene>
<feature type="compositionally biased region" description="Polar residues" evidence="1">
    <location>
        <begin position="117"/>
        <end position="141"/>
    </location>
</feature>
<feature type="compositionally biased region" description="Polar residues" evidence="1">
    <location>
        <begin position="64"/>
        <end position="76"/>
    </location>
</feature>
<accession>A0A0G4GGA8</accession>
<dbReference type="VEuPathDB" id="CryptoDB:Vbra_17698"/>
<evidence type="ECO:0000313" key="2">
    <source>
        <dbReference type="EMBL" id="CEM28395.1"/>
    </source>
</evidence>
<dbReference type="InParanoid" id="A0A0G4GGA8"/>